<reference evidence="1" key="1">
    <citation type="journal article" date="2008" name="BMC Genomics">
        <title>Analysis of 4,664 high-quality sequence-finished poplar full-length cDNA clones and their utility for the discovery of genes responding to insect feeding.</title>
        <authorList>
            <person name="Ralph S.G."/>
            <person name="Chun H.J."/>
            <person name="Cooper D."/>
            <person name="Kirkpatrick R."/>
            <person name="Kolosova N."/>
            <person name="Gunter L."/>
            <person name="Tuskan G.A."/>
            <person name="Douglas C.J."/>
            <person name="Holt R.A."/>
            <person name="Jones S.J."/>
            <person name="Marra M.A."/>
            <person name="Bohlmann J."/>
        </authorList>
    </citation>
    <scope>NUCLEOTIDE SEQUENCE</scope>
    <source>
        <tissue evidence="1">Young and mature leaves</tissue>
    </source>
</reference>
<evidence type="ECO:0000313" key="1">
    <source>
        <dbReference type="EMBL" id="ABK95368.1"/>
    </source>
</evidence>
<dbReference type="EMBL" id="EF147351">
    <property type="protein sequence ID" value="ABK95368.1"/>
    <property type="molecule type" value="mRNA"/>
</dbReference>
<accession>A9PG65</accession>
<organism evidence="1">
    <name type="scientific">Populus trichocarpa</name>
    <name type="common">Western balsam poplar</name>
    <name type="synonym">Populus balsamifera subsp. trichocarpa</name>
    <dbReference type="NCBI Taxonomy" id="3694"/>
    <lineage>
        <taxon>Eukaryota</taxon>
        <taxon>Viridiplantae</taxon>
        <taxon>Streptophyta</taxon>
        <taxon>Embryophyta</taxon>
        <taxon>Tracheophyta</taxon>
        <taxon>Spermatophyta</taxon>
        <taxon>Magnoliopsida</taxon>
        <taxon>eudicotyledons</taxon>
        <taxon>Gunneridae</taxon>
        <taxon>Pentapetalae</taxon>
        <taxon>rosids</taxon>
        <taxon>fabids</taxon>
        <taxon>Malpighiales</taxon>
        <taxon>Salicaceae</taxon>
        <taxon>Saliceae</taxon>
        <taxon>Populus</taxon>
    </lineage>
</organism>
<protein>
    <submittedName>
        <fullName evidence="1">Uncharacterized protein</fullName>
    </submittedName>
</protein>
<dbReference type="AlphaFoldDB" id="A9PG65"/>
<name>A9PG65_POPTR</name>
<sequence>MKHVTSCQLEAQAFTKWHVSLPIYMSAQDWAVKLGPLYAVIVGVPVNNLQHARHASCLPRMWVDAGIARPVR</sequence>
<proteinExistence type="evidence at transcript level"/>